<keyword evidence="3" id="KW-0488">Methylation</keyword>
<name>A0A918KAN1_9GAMM</name>
<dbReference type="Gene3D" id="3.55.40.10">
    <property type="entry name" value="minor pseudopilin epsh domain"/>
    <property type="match status" value="1"/>
</dbReference>
<keyword evidence="6" id="KW-1133">Transmembrane helix</keyword>
<reference evidence="9" key="2">
    <citation type="submission" date="2020-09" db="EMBL/GenBank/DDBJ databases">
        <authorList>
            <person name="Sun Q."/>
            <person name="Kim S."/>
        </authorList>
    </citation>
    <scope>NUCLEOTIDE SEQUENCE</scope>
    <source>
        <strain evidence="9">KCTC 22169</strain>
    </source>
</reference>
<dbReference type="GO" id="GO:0015627">
    <property type="term" value="C:type II protein secretion system complex"/>
    <property type="evidence" value="ECO:0007669"/>
    <property type="project" value="InterPro"/>
</dbReference>
<comment type="caution">
    <text evidence="9">The sequence shown here is derived from an EMBL/GenBank/DDBJ whole genome shotgun (WGS) entry which is preliminary data.</text>
</comment>
<dbReference type="EMBL" id="BMXR01000005">
    <property type="protein sequence ID" value="GGX55170.1"/>
    <property type="molecule type" value="Genomic_DNA"/>
</dbReference>
<evidence type="ECO:0000256" key="6">
    <source>
        <dbReference type="ARBA" id="ARBA00022989"/>
    </source>
</evidence>
<dbReference type="AlphaFoldDB" id="A0A918KAN1"/>
<proteinExistence type="predicted"/>
<keyword evidence="2" id="KW-1003">Cell membrane</keyword>
<evidence type="ECO:0000256" key="2">
    <source>
        <dbReference type="ARBA" id="ARBA00022475"/>
    </source>
</evidence>
<sequence length="131" mass="14109">MADLMLARSESVTQGRSISVCALDSPSAETCTTDSGDTSDWTNGWLVFVDVDEQNDLDSGTDEILSIYTPAADFVSLRNDSKDSIQFNRQGGAPLFNSTFTFCHEKASIYNALVLSSTGRVAYKAGDSSKC</sequence>
<evidence type="ECO:0000256" key="1">
    <source>
        <dbReference type="ARBA" id="ARBA00004377"/>
    </source>
</evidence>
<dbReference type="Pfam" id="PF12019">
    <property type="entry name" value="GspH"/>
    <property type="match status" value="1"/>
</dbReference>
<evidence type="ECO:0000256" key="7">
    <source>
        <dbReference type="ARBA" id="ARBA00023136"/>
    </source>
</evidence>
<evidence type="ECO:0000256" key="5">
    <source>
        <dbReference type="ARBA" id="ARBA00022692"/>
    </source>
</evidence>
<evidence type="ECO:0000256" key="4">
    <source>
        <dbReference type="ARBA" id="ARBA00022519"/>
    </source>
</evidence>
<keyword evidence="4" id="KW-0997">Cell inner membrane</keyword>
<evidence type="ECO:0000256" key="3">
    <source>
        <dbReference type="ARBA" id="ARBA00022481"/>
    </source>
</evidence>
<evidence type="ECO:0000313" key="10">
    <source>
        <dbReference type="Proteomes" id="UP000626148"/>
    </source>
</evidence>
<gene>
    <name evidence="9" type="ORF">GCM10007392_23490</name>
</gene>
<protein>
    <recommendedName>
        <fullName evidence="8">General secretion pathway GspH domain-containing protein</fullName>
    </recommendedName>
</protein>
<dbReference type="GO" id="GO:0015628">
    <property type="term" value="P:protein secretion by the type II secretion system"/>
    <property type="evidence" value="ECO:0007669"/>
    <property type="project" value="InterPro"/>
</dbReference>
<dbReference type="GO" id="GO:0005886">
    <property type="term" value="C:plasma membrane"/>
    <property type="evidence" value="ECO:0007669"/>
    <property type="project" value="UniProtKB-SubCell"/>
</dbReference>
<evidence type="ECO:0000313" key="9">
    <source>
        <dbReference type="EMBL" id="GGX55170.1"/>
    </source>
</evidence>
<dbReference type="Proteomes" id="UP000626148">
    <property type="component" value="Unassembled WGS sequence"/>
</dbReference>
<dbReference type="InterPro" id="IPR022346">
    <property type="entry name" value="T2SS_GspH"/>
</dbReference>
<comment type="subcellular location">
    <subcellularLocation>
        <location evidence="1">Cell inner membrane</location>
        <topology evidence="1">Single-pass membrane protein</topology>
    </subcellularLocation>
</comment>
<feature type="domain" description="General secretion pathway GspH" evidence="8">
    <location>
        <begin position="2"/>
        <end position="119"/>
    </location>
</feature>
<reference evidence="9" key="1">
    <citation type="journal article" date="2014" name="Int. J. Syst. Evol. Microbiol.">
        <title>Complete genome sequence of Corynebacterium casei LMG S-19264T (=DSM 44701T), isolated from a smear-ripened cheese.</title>
        <authorList>
            <consortium name="US DOE Joint Genome Institute (JGI-PGF)"/>
            <person name="Walter F."/>
            <person name="Albersmeier A."/>
            <person name="Kalinowski J."/>
            <person name="Ruckert C."/>
        </authorList>
    </citation>
    <scope>NUCLEOTIDE SEQUENCE</scope>
    <source>
        <strain evidence="9">KCTC 22169</strain>
    </source>
</reference>
<accession>A0A918KAN1</accession>
<evidence type="ECO:0000259" key="8">
    <source>
        <dbReference type="Pfam" id="PF12019"/>
    </source>
</evidence>
<keyword evidence="7" id="KW-0472">Membrane</keyword>
<organism evidence="9 10">
    <name type="scientific">Saccharospirillum salsuginis</name>
    <dbReference type="NCBI Taxonomy" id="418750"/>
    <lineage>
        <taxon>Bacteria</taxon>
        <taxon>Pseudomonadati</taxon>
        <taxon>Pseudomonadota</taxon>
        <taxon>Gammaproteobacteria</taxon>
        <taxon>Oceanospirillales</taxon>
        <taxon>Saccharospirillaceae</taxon>
        <taxon>Saccharospirillum</taxon>
    </lineage>
</organism>
<keyword evidence="10" id="KW-1185">Reference proteome</keyword>
<keyword evidence="5" id="KW-0812">Transmembrane</keyword>